<feature type="region of interest" description="Disordered" evidence="1">
    <location>
        <begin position="56"/>
        <end position="77"/>
    </location>
</feature>
<name>A0A9K3GNC8_9EUKA</name>
<dbReference type="EMBL" id="BDIP01004655">
    <property type="protein sequence ID" value="GIQ89068.1"/>
    <property type="molecule type" value="Genomic_DNA"/>
</dbReference>
<organism evidence="2 3">
    <name type="scientific">Kipferlia bialata</name>
    <dbReference type="NCBI Taxonomy" id="797122"/>
    <lineage>
        <taxon>Eukaryota</taxon>
        <taxon>Metamonada</taxon>
        <taxon>Carpediemonas-like organisms</taxon>
        <taxon>Kipferlia</taxon>
    </lineage>
</organism>
<proteinExistence type="predicted"/>
<gene>
    <name evidence="2" type="ORF">KIPB_011452</name>
</gene>
<accession>A0A9K3GNC8</accession>
<feature type="compositionally biased region" description="Polar residues" evidence="1">
    <location>
        <begin position="58"/>
        <end position="70"/>
    </location>
</feature>
<dbReference type="InterPro" id="IPR027417">
    <property type="entry name" value="P-loop_NTPase"/>
</dbReference>
<dbReference type="AlphaFoldDB" id="A0A9K3GNC8"/>
<dbReference type="Gene3D" id="3.40.50.300">
    <property type="entry name" value="P-loop containing nucleotide triphosphate hydrolases"/>
    <property type="match status" value="1"/>
</dbReference>
<sequence>MRSDDQDTNIIRNRLQVYRTQTGPVLDMFSDSMVLIDASKVLCDLLLGVDQFVGTRAPYNSSGLKSTDGSLPSDVVY</sequence>
<comment type="caution">
    <text evidence="2">The sequence shown here is derived from an EMBL/GenBank/DDBJ whole genome shotgun (WGS) entry which is preliminary data.</text>
</comment>
<evidence type="ECO:0000313" key="3">
    <source>
        <dbReference type="Proteomes" id="UP000265618"/>
    </source>
</evidence>
<protein>
    <submittedName>
        <fullName evidence="2">Uncharacterized protein</fullName>
    </submittedName>
</protein>
<evidence type="ECO:0000256" key="1">
    <source>
        <dbReference type="SAM" id="MobiDB-lite"/>
    </source>
</evidence>
<evidence type="ECO:0000313" key="2">
    <source>
        <dbReference type="EMBL" id="GIQ89068.1"/>
    </source>
</evidence>
<dbReference type="Proteomes" id="UP000265618">
    <property type="component" value="Unassembled WGS sequence"/>
</dbReference>
<keyword evidence="3" id="KW-1185">Reference proteome</keyword>
<reference evidence="2 3" key="1">
    <citation type="journal article" date="2018" name="PLoS ONE">
        <title>The draft genome of Kipferlia bialata reveals reductive genome evolution in fornicate parasites.</title>
        <authorList>
            <person name="Tanifuji G."/>
            <person name="Takabayashi S."/>
            <person name="Kume K."/>
            <person name="Takagi M."/>
            <person name="Nakayama T."/>
            <person name="Kamikawa R."/>
            <person name="Inagaki Y."/>
            <person name="Hashimoto T."/>
        </authorList>
    </citation>
    <scope>NUCLEOTIDE SEQUENCE [LARGE SCALE GENOMIC DNA]</scope>
    <source>
        <strain evidence="2">NY0173</strain>
    </source>
</reference>